<keyword evidence="4 7" id="KW-0812">Transmembrane</keyword>
<sequence length="189" mass="21271">MATTYGTIPTSDRPDPDSSSGVAFISRGKQRAREAFDTRRPWKELSNIHAFNIPHGFSDAYHRVQTNLSYFTMNYFIIALFVIFISLLWKPISLIVFVVMIVAWLFLYFLRDNELVIFGRLISDKLTLTLLSIITLVALLFTGVTWNIVSSVSIAVVIVLLHAVFRKTEDLCLDGGDPGISAGIPRWVS</sequence>
<keyword evidence="7" id="KW-0813">Transport</keyword>
<evidence type="ECO:0000256" key="1">
    <source>
        <dbReference type="ARBA" id="ARBA00002501"/>
    </source>
</evidence>
<reference evidence="10" key="1">
    <citation type="journal article" date="2016" name="Nature">
        <title>The genome of the seagrass Zostera marina reveals angiosperm adaptation to the sea.</title>
        <authorList>
            <person name="Olsen J.L."/>
            <person name="Rouze P."/>
            <person name="Verhelst B."/>
            <person name="Lin Y.-C."/>
            <person name="Bayer T."/>
            <person name="Collen J."/>
            <person name="Dattolo E."/>
            <person name="De Paoli E."/>
            <person name="Dittami S."/>
            <person name="Maumus F."/>
            <person name="Michel G."/>
            <person name="Kersting A."/>
            <person name="Lauritano C."/>
            <person name="Lohaus R."/>
            <person name="Toepel M."/>
            <person name="Tonon T."/>
            <person name="Vanneste K."/>
            <person name="Amirebrahimi M."/>
            <person name="Brakel J."/>
            <person name="Bostroem C."/>
            <person name="Chovatia M."/>
            <person name="Grimwood J."/>
            <person name="Jenkins J.W."/>
            <person name="Jueterbock A."/>
            <person name="Mraz A."/>
            <person name="Stam W.T."/>
            <person name="Tice H."/>
            <person name="Bornberg-Bauer E."/>
            <person name="Green P.J."/>
            <person name="Pearson G.A."/>
            <person name="Procaccini G."/>
            <person name="Duarte C.M."/>
            <person name="Schmutz J."/>
            <person name="Reusch T.B.H."/>
            <person name="Van de Peer Y."/>
        </authorList>
    </citation>
    <scope>NUCLEOTIDE SEQUENCE [LARGE SCALE GENOMIC DNA]</scope>
    <source>
        <strain evidence="10">cv. Finnish</strain>
    </source>
</reference>
<organism evidence="9 10">
    <name type="scientific">Zostera marina</name>
    <name type="common">Eelgrass</name>
    <dbReference type="NCBI Taxonomy" id="29655"/>
    <lineage>
        <taxon>Eukaryota</taxon>
        <taxon>Viridiplantae</taxon>
        <taxon>Streptophyta</taxon>
        <taxon>Embryophyta</taxon>
        <taxon>Tracheophyta</taxon>
        <taxon>Spermatophyta</taxon>
        <taxon>Magnoliopsida</taxon>
        <taxon>Liliopsida</taxon>
        <taxon>Zosteraceae</taxon>
        <taxon>Zostera</taxon>
    </lineage>
</organism>
<comment type="function">
    <text evidence="1 7">May be involved in both secretory and endocytic intracellular trafficking in the endosomal/prevacuolar compartments.</text>
</comment>
<dbReference type="InterPro" id="IPR004895">
    <property type="entry name" value="Prenylated_rab_accept_PRA1"/>
</dbReference>
<dbReference type="Pfam" id="PF03208">
    <property type="entry name" value="PRA1"/>
    <property type="match status" value="1"/>
</dbReference>
<feature type="transmembrane region" description="Helical" evidence="7">
    <location>
        <begin position="68"/>
        <end position="86"/>
    </location>
</feature>
<feature type="transmembrane region" description="Helical" evidence="7">
    <location>
        <begin position="148"/>
        <end position="165"/>
    </location>
</feature>
<dbReference type="PANTHER" id="PTHR19317:SF2">
    <property type="entry name" value="PRA1 FAMILY PROTEIN F2"/>
    <property type="match status" value="1"/>
</dbReference>
<dbReference type="EMBL" id="LFYR01001739">
    <property type="protein sequence ID" value="KMZ59738.1"/>
    <property type="molecule type" value="Genomic_DNA"/>
</dbReference>
<comment type="similarity">
    <text evidence="3 7">Belongs to the PRA1 family.</text>
</comment>
<proteinExistence type="inferred from homology"/>
<name>A0A0K9NSZ5_ZOSMR</name>
<comment type="caution">
    <text evidence="9">The sequence shown here is derived from an EMBL/GenBank/DDBJ whole genome shotgun (WGS) entry which is preliminary data.</text>
</comment>
<dbReference type="OMA" id="FHQIEPA"/>
<evidence type="ECO:0000256" key="4">
    <source>
        <dbReference type="ARBA" id="ARBA00022692"/>
    </source>
</evidence>
<keyword evidence="10" id="KW-1185">Reference proteome</keyword>
<feature type="region of interest" description="Disordered" evidence="8">
    <location>
        <begin position="1"/>
        <end position="22"/>
    </location>
</feature>
<evidence type="ECO:0000256" key="3">
    <source>
        <dbReference type="ARBA" id="ARBA00006483"/>
    </source>
</evidence>
<keyword evidence="6 7" id="KW-0472">Membrane</keyword>
<accession>A0A0K9NSZ5</accession>
<dbReference type="GO" id="GO:0005783">
    <property type="term" value="C:endoplasmic reticulum"/>
    <property type="evidence" value="ECO:0000318"/>
    <property type="project" value="GO_Central"/>
</dbReference>
<feature type="transmembrane region" description="Helical" evidence="7">
    <location>
        <begin position="122"/>
        <end position="142"/>
    </location>
</feature>
<protein>
    <recommendedName>
        <fullName evidence="7">PRA1 family protein</fullName>
    </recommendedName>
</protein>
<dbReference type="STRING" id="29655.A0A0K9NSZ5"/>
<evidence type="ECO:0000256" key="7">
    <source>
        <dbReference type="RuleBase" id="RU363107"/>
    </source>
</evidence>
<dbReference type="AlphaFoldDB" id="A0A0K9NSZ5"/>
<evidence type="ECO:0000256" key="6">
    <source>
        <dbReference type="ARBA" id="ARBA00023136"/>
    </source>
</evidence>
<dbReference type="GO" id="GO:0016020">
    <property type="term" value="C:membrane"/>
    <property type="evidence" value="ECO:0007669"/>
    <property type="project" value="UniProtKB-SubCell"/>
</dbReference>
<evidence type="ECO:0000256" key="5">
    <source>
        <dbReference type="ARBA" id="ARBA00022989"/>
    </source>
</evidence>
<dbReference type="OrthoDB" id="63113at2759"/>
<gene>
    <name evidence="9" type="ORF">ZOSMA_65G00700</name>
</gene>
<evidence type="ECO:0000313" key="9">
    <source>
        <dbReference type="EMBL" id="KMZ59738.1"/>
    </source>
</evidence>
<comment type="subcellular location">
    <subcellularLocation>
        <location evidence="2 7">Membrane</location>
        <topology evidence="2 7">Multi-pass membrane protein</topology>
    </subcellularLocation>
</comment>
<evidence type="ECO:0000256" key="2">
    <source>
        <dbReference type="ARBA" id="ARBA00004141"/>
    </source>
</evidence>
<evidence type="ECO:0000313" key="10">
    <source>
        <dbReference type="Proteomes" id="UP000036987"/>
    </source>
</evidence>
<dbReference type="PANTHER" id="PTHR19317">
    <property type="entry name" value="PRENYLATED RAB ACCEPTOR 1-RELATED"/>
    <property type="match status" value="1"/>
</dbReference>
<evidence type="ECO:0000256" key="8">
    <source>
        <dbReference type="SAM" id="MobiDB-lite"/>
    </source>
</evidence>
<keyword evidence="5 7" id="KW-1133">Transmembrane helix</keyword>
<dbReference type="Proteomes" id="UP000036987">
    <property type="component" value="Unassembled WGS sequence"/>
</dbReference>
<dbReference type="GO" id="GO:0005794">
    <property type="term" value="C:Golgi apparatus"/>
    <property type="evidence" value="ECO:0000318"/>
    <property type="project" value="GO_Central"/>
</dbReference>
<dbReference type="GO" id="GO:0016192">
    <property type="term" value="P:vesicle-mediated transport"/>
    <property type="evidence" value="ECO:0000318"/>
    <property type="project" value="GO_Central"/>
</dbReference>
<feature type="transmembrane region" description="Helical" evidence="7">
    <location>
        <begin position="92"/>
        <end position="110"/>
    </location>
</feature>